<proteinExistence type="predicted"/>
<reference evidence="2" key="1">
    <citation type="journal article" date="2020" name="Nature">
        <title>Giant virus diversity and host interactions through global metagenomics.</title>
        <authorList>
            <person name="Schulz F."/>
            <person name="Roux S."/>
            <person name="Paez-Espino D."/>
            <person name="Jungbluth S."/>
            <person name="Walsh D.A."/>
            <person name="Denef V.J."/>
            <person name="McMahon K.D."/>
            <person name="Konstantinidis K.T."/>
            <person name="Eloe-Fadrosh E.A."/>
            <person name="Kyrpides N.C."/>
            <person name="Woyke T."/>
        </authorList>
    </citation>
    <scope>NUCLEOTIDE SEQUENCE</scope>
    <source>
        <strain evidence="2">GVMAG-M-3300023184-60</strain>
    </source>
</reference>
<dbReference type="InterPro" id="IPR056775">
    <property type="entry name" value="YABBY_C"/>
</dbReference>
<dbReference type="AlphaFoldDB" id="A0A6C0I9A0"/>
<dbReference type="Pfam" id="PF04690">
    <property type="entry name" value="YABBY"/>
    <property type="match status" value="1"/>
</dbReference>
<feature type="domain" description="YABBY protein C-terminal" evidence="1">
    <location>
        <begin position="64"/>
        <end position="103"/>
    </location>
</feature>
<evidence type="ECO:0000313" key="2">
    <source>
        <dbReference type="EMBL" id="QHT89591.1"/>
    </source>
</evidence>
<dbReference type="SUPFAM" id="SSF47095">
    <property type="entry name" value="HMG-box"/>
    <property type="match status" value="1"/>
</dbReference>
<accession>A0A6C0I9A0</accession>
<dbReference type="EMBL" id="MN740143">
    <property type="protein sequence ID" value="QHT89591.1"/>
    <property type="molecule type" value="Genomic_DNA"/>
</dbReference>
<dbReference type="InterPro" id="IPR036910">
    <property type="entry name" value="HMG_box_dom_sf"/>
</dbReference>
<dbReference type="Gene3D" id="1.10.30.10">
    <property type="entry name" value="High mobility group box domain"/>
    <property type="match status" value="1"/>
</dbReference>
<organism evidence="2">
    <name type="scientific">viral metagenome</name>
    <dbReference type="NCBI Taxonomy" id="1070528"/>
    <lineage>
        <taxon>unclassified sequences</taxon>
        <taxon>metagenomes</taxon>
        <taxon>organismal metagenomes</taxon>
    </lineage>
</organism>
<name>A0A6C0I9A0_9ZZZZ</name>
<protein>
    <recommendedName>
        <fullName evidence="1">YABBY protein C-terminal domain-containing protein</fullName>
    </recommendedName>
</protein>
<sequence length="113" mass="12643">MSSSKKVSGKKVKECLLVAFEDDTEYTLDETKKIAVNAFKDALKLGQPKKRAVKLDSDGVVIKKLPSKYNLFIKDEIARLIAEFPDKDRKELMKQAANNWNESKVIPVAADSA</sequence>
<evidence type="ECO:0000259" key="1">
    <source>
        <dbReference type="Pfam" id="PF04690"/>
    </source>
</evidence>